<dbReference type="SUPFAM" id="SSF54001">
    <property type="entry name" value="Cysteine proteinases"/>
    <property type="match status" value="1"/>
</dbReference>
<dbReference type="Pfam" id="PF00112">
    <property type="entry name" value="Peptidase_C1"/>
    <property type="match status" value="1"/>
</dbReference>
<evidence type="ECO:0000256" key="5">
    <source>
        <dbReference type="ARBA" id="ARBA00023145"/>
    </source>
</evidence>
<evidence type="ECO:0000256" key="6">
    <source>
        <dbReference type="ARBA" id="ARBA00029762"/>
    </source>
</evidence>
<dbReference type="GO" id="GO:0006508">
    <property type="term" value="P:proteolysis"/>
    <property type="evidence" value="ECO:0007669"/>
    <property type="project" value="InterPro"/>
</dbReference>
<evidence type="ECO:0000256" key="10">
    <source>
        <dbReference type="ARBA" id="ARBA00045556"/>
    </source>
</evidence>
<keyword evidence="5" id="KW-0865">Zymogen</keyword>
<evidence type="ECO:0000256" key="4">
    <source>
        <dbReference type="ARBA" id="ARBA00014709"/>
    </source>
</evidence>
<comment type="subunit">
    <text evidence="3">Tetramer of heterotrimers consisting of exclusion domain, heavy- and light chains.</text>
</comment>
<reference evidence="12 13" key="1">
    <citation type="submission" date="2016-11" db="EMBL/GenBank/DDBJ databases">
        <title>The macronuclear genome of Stentor coeruleus: a giant cell with tiny introns.</title>
        <authorList>
            <person name="Slabodnick M."/>
            <person name="Ruby J.G."/>
            <person name="Reiff S.B."/>
            <person name="Swart E.C."/>
            <person name="Gosai S."/>
            <person name="Prabakaran S."/>
            <person name="Witkowska E."/>
            <person name="Larue G.E."/>
            <person name="Fisher S."/>
            <person name="Freeman R.M."/>
            <person name="Gunawardena J."/>
            <person name="Chu W."/>
            <person name="Stover N.A."/>
            <person name="Gregory B.D."/>
            <person name="Nowacki M."/>
            <person name="Derisi J."/>
            <person name="Roy S.W."/>
            <person name="Marshall W.F."/>
            <person name="Sood P."/>
        </authorList>
    </citation>
    <scope>NUCLEOTIDE SEQUENCE [LARGE SCALE GENOMIC DNA]</scope>
    <source>
        <strain evidence="12">WM001</strain>
    </source>
</reference>
<evidence type="ECO:0000256" key="1">
    <source>
        <dbReference type="ARBA" id="ARBA00001923"/>
    </source>
</evidence>
<dbReference type="InterPro" id="IPR013128">
    <property type="entry name" value="Peptidase_C1A"/>
</dbReference>
<comment type="similarity">
    <text evidence="2">Belongs to the peptidase C1 family.</text>
</comment>
<name>A0A1R2AV34_9CILI</name>
<keyword evidence="13" id="KW-1185">Reference proteome</keyword>
<dbReference type="Pfam" id="PF08773">
    <property type="entry name" value="CathepsinC_exc"/>
    <property type="match status" value="1"/>
</dbReference>
<evidence type="ECO:0000313" key="12">
    <source>
        <dbReference type="EMBL" id="OMJ68378.1"/>
    </source>
</evidence>
<evidence type="ECO:0000256" key="8">
    <source>
        <dbReference type="ARBA" id="ARBA00030778"/>
    </source>
</evidence>
<evidence type="ECO:0000313" key="13">
    <source>
        <dbReference type="Proteomes" id="UP000187209"/>
    </source>
</evidence>
<dbReference type="EMBL" id="MPUH01001339">
    <property type="protein sequence ID" value="OMJ68378.1"/>
    <property type="molecule type" value="Genomic_DNA"/>
</dbReference>
<dbReference type="AlphaFoldDB" id="A0A1R2AV34"/>
<dbReference type="PROSITE" id="PS00139">
    <property type="entry name" value="THIOL_PROTEASE_CYS"/>
    <property type="match status" value="1"/>
</dbReference>
<dbReference type="Proteomes" id="UP000187209">
    <property type="component" value="Unassembled WGS sequence"/>
</dbReference>
<dbReference type="Gene3D" id="2.40.128.80">
    <property type="entry name" value="Cathepsin C, exclusion domain"/>
    <property type="match status" value="1"/>
</dbReference>
<dbReference type="OrthoDB" id="640249at2759"/>
<evidence type="ECO:0000256" key="7">
    <source>
        <dbReference type="ARBA" id="ARBA00029779"/>
    </source>
</evidence>
<proteinExistence type="inferred from homology"/>
<dbReference type="PANTHER" id="PTHR12411">
    <property type="entry name" value="CYSTEINE PROTEASE FAMILY C1-RELATED"/>
    <property type="match status" value="1"/>
</dbReference>
<dbReference type="GO" id="GO:0008234">
    <property type="term" value="F:cysteine-type peptidase activity"/>
    <property type="evidence" value="ECO:0007669"/>
    <property type="project" value="InterPro"/>
</dbReference>
<dbReference type="InterPro" id="IPR000169">
    <property type="entry name" value="Pept_cys_AS"/>
</dbReference>
<feature type="domain" description="Peptidase C1A papain C-terminal" evidence="11">
    <location>
        <begin position="275"/>
        <end position="513"/>
    </location>
</feature>
<evidence type="ECO:0000256" key="3">
    <source>
        <dbReference type="ARBA" id="ARBA00011610"/>
    </source>
</evidence>
<organism evidence="12 13">
    <name type="scientific">Stentor coeruleus</name>
    <dbReference type="NCBI Taxonomy" id="5963"/>
    <lineage>
        <taxon>Eukaryota</taxon>
        <taxon>Sar</taxon>
        <taxon>Alveolata</taxon>
        <taxon>Ciliophora</taxon>
        <taxon>Postciliodesmatophora</taxon>
        <taxon>Heterotrichea</taxon>
        <taxon>Heterotrichida</taxon>
        <taxon>Stentoridae</taxon>
        <taxon>Stentor</taxon>
    </lineage>
</organism>
<dbReference type="SMART" id="SM00645">
    <property type="entry name" value="Pept_C1"/>
    <property type="match status" value="1"/>
</dbReference>
<dbReference type="InterPro" id="IPR000668">
    <property type="entry name" value="Peptidase_C1A_C"/>
</dbReference>
<comment type="cofactor">
    <cofactor evidence="1">
        <name>chloride</name>
        <dbReference type="ChEBI" id="CHEBI:17996"/>
    </cofactor>
</comment>
<gene>
    <name evidence="12" type="ORF">SteCoe_34180</name>
</gene>
<accession>A0A1R2AV34</accession>
<evidence type="ECO:0000256" key="9">
    <source>
        <dbReference type="ARBA" id="ARBA00032961"/>
    </source>
</evidence>
<dbReference type="Gene3D" id="3.90.70.10">
    <property type="entry name" value="Cysteine proteinases"/>
    <property type="match status" value="1"/>
</dbReference>
<sequence length="519" mass="60039">MLILLLLTAALADLPIHCTFKQLLGEWEFVLNSDTFESSLDNPKTYCGHGQPGKILSLDKDEEFHFEKSFKTSVVFEEPNYAYSPEYGAGTWTLIYDEGFILEFPDKTFTNYFFYYKQGYSYKTNCGRTTIGWYRSGDSKDKSSWGCFFAEKKTLVELSDSSMPDINWVSPEYMSFIQVSNKYYEDYQDQVNHINSVQSSWTAELNPKFKGMTMMQLNQKVGKKQRVVTADIVKPNIPDVSKYKDFDFSRLSKIDDDSLAYFWDVPSEAIPSEALPDHWDWSDINGVSYVTDKVRDQGNCGSCYAITTVEMLESRLRVLTNNKFKDYLSEQYLLSCSFYTEGCDGGYPTLLNKFIQEFGVIKDECMKYKAQEIECHTECKSKEKVGVSKYYYIGGYYGATDEESMMKELRARGPLIADFKPESEYMFYRNGIYTSISHRSPDMFISDDSMRDYNIDWEKVTHSSLLVGWGEENGEKYWKCLNSWGMDWGENGYFRIKRGVDESAIESMGEAAVPYLIRD</sequence>
<evidence type="ECO:0000256" key="2">
    <source>
        <dbReference type="ARBA" id="ARBA00008455"/>
    </source>
</evidence>
<dbReference type="InterPro" id="IPR014882">
    <property type="entry name" value="CathepsinC_exc"/>
</dbReference>
<comment type="caution">
    <text evidence="12">The sequence shown here is derived from an EMBL/GenBank/DDBJ whole genome shotgun (WGS) entry which is preliminary data.</text>
</comment>
<dbReference type="InterPro" id="IPR036496">
    <property type="entry name" value="CathepsinC_exc_dom_sf"/>
</dbReference>
<dbReference type="SUPFAM" id="SSF75001">
    <property type="entry name" value="Dipeptidyl peptidase I (cathepsin C), exclusion domain"/>
    <property type="match status" value="1"/>
</dbReference>
<evidence type="ECO:0000259" key="11">
    <source>
        <dbReference type="SMART" id="SM00645"/>
    </source>
</evidence>
<dbReference type="InterPro" id="IPR038765">
    <property type="entry name" value="Papain-like_cys_pep_sf"/>
</dbReference>
<comment type="function">
    <text evidence="10">Thiol protease. Has dipeptidylpeptidase activity. Active against a broad range of dipeptide substrates composed of both polar and hydrophobic amino acids. Proline cannot occupy the P1 position and arginine cannot occupy the P2 position of the substrate. Can act as both an exopeptidase and endopeptidase. Activates serine proteases such as elastase, cathepsin G and granzymes A and B.</text>
</comment>
<protein>
    <recommendedName>
        <fullName evidence="4">Dipeptidyl peptidase 1</fullName>
    </recommendedName>
    <alternativeName>
        <fullName evidence="7">Cathepsin C</fullName>
    </alternativeName>
    <alternativeName>
        <fullName evidence="6">Cathepsin J</fullName>
    </alternativeName>
    <alternativeName>
        <fullName evidence="9">Dipeptidyl peptidase I</fullName>
    </alternativeName>
    <alternativeName>
        <fullName evidence="8">Dipeptidyl transferase</fullName>
    </alternativeName>
</protein>